<keyword evidence="1" id="KW-0175">Coiled coil</keyword>
<name>A0ABT9D020_9PSED</name>
<accession>A0ABT9D020</accession>
<reference evidence="2 3" key="1">
    <citation type="submission" date="2023-07" db="EMBL/GenBank/DDBJ databases">
        <title>Identification of four novel Pseudomonas species associated with bacterial leaf spot of cucurbits.</title>
        <authorList>
            <person name="Fullem K.R."/>
        </authorList>
    </citation>
    <scope>NUCLEOTIDE SEQUENCE [LARGE SCALE GENOMIC DNA]</scope>
    <source>
        <strain evidence="2 3">KFB 138</strain>
    </source>
</reference>
<dbReference type="EMBL" id="JAUQOO010000026">
    <property type="protein sequence ID" value="MDO7929886.1"/>
    <property type="molecule type" value="Genomic_DNA"/>
</dbReference>
<evidence type="ECO:0000313" key="2">
    <source>
        <dbReference type="EMBL" id="MDO7929886.1"/>
    </source>
</evidence>
<dbReference type="Gene3D" id="3.40.50.300">
    <property type="entry name" value="P-loop containing nucleotide triphosphate hydrolases"/>
    <property type="match status" value="1"/>
</dbReference>
<dbReference type="Proteomes" id="UP001223016">
    <property type="component" value="Unassembled WGS sequence"/>
</dbReference>
<sequence length="660" mass="73924">MKLQIRKLILWPKNGRRYRDVTFTPGAVNVISGSSKAGKSAVIPIIDYCLGSEKCAIPVGTIRNTCAWFGLLVDTDEGLKLLARPEPGRQKSTDDMFLLEGDELSIPTQIQGKNTNRDSVKNMLNRLSGLPNMGFDEDIRYGFKSRPSFRDLMAFTFQPQNIVANPDVLFYKADTTGHREKLKDIFPFILGAVTSQTLIASWEVKDLERQKKQLESELKTLADASARLRSEARSRYYQAREYGLVPIDSMLSDDWPVAVQQLSAILQKSSRDASPNYDAIKASIIKIGELKRREDVIAANLYAGRQNLKELTRIQGDADEYLTALETMKERLSLSSWLRGLIKDDQDTNPNALRSSQLSASQQLDALCTALTGIEAQAQETPVISASVENELVRLRNAVRVDAEELEAIRAEIKALEALDAEAKGQALRQSDIDRYLGRLQEAVHNYQKAQQDDSLAKRLADVEEKLGQLAPTVSTDQIRERTRKILNALSDQCAKITPNLDAEWKSARIGLSITDLTIKVRHDGRDDYLWEIGSGANWLAYHVAMLLALQTLFMAKKSVEHPVPHFLIFDQPSQVYFPVKRAAKADEEHELKDEDRIAVRKVFLALAAAVSASEGRLQIIVLDHADEGVWGKIPGVVLTEEWRDKKLVPPWFGATDEQS</sequence>
<dbReference type="InterPro" id="IPR027417">
    <property type="entry name" value="P-loop_NTPase"/>
</dbReference>
<dbReference type="SUPFAM" id="SSF52540">
    <property type="entry name" value="P-loop containing nucleoside triphosphate hydrolases"/>
    <property type="match status" value="1"/>
</dbReference>
<dbReference type="RefSeq" id="WP_304575903.1">
    <property type="nucleotide sequence ID" value="NZ_JAUQOO010000026.1"/>
</dbReference>
<gene>
    <name evidence="2" type="ORF">Q6A51_24215</name>
</gene>
<dbReference type="InterPro" id="IPR022205">
    <property type="entry name" value="DUF3732"/>
</dbReference>
<feature type="coiled-coil region" evidence="1">
    <location>
        <begin position="399"/>
        <end position="453"/>
    </location>
</feature>
<feature type="coiled-coil region" evidence="1">
    <location>
        <begin position="204"/>
        <end position="231"/>
    </location>
</feature>
<protein>
    <submittedName>
        <fullName evidence="2">DUF3732 domain-containing protein</fullName>
    </submittedName>
</protein>
<dbReference type="Pfam" id="PF12532">
    <property type="entry name" value="DUF3732"/>
    <property type="match status" value="1"/>
</dbReference>
<comment type="caution">
    <text evidence="2">The sequence shown here is derived from an EMBL/GenBank/DDBJ whole genome shotgun (WGS) entry which is preliminary data.</text>
</comment>
<keyword evidence="3" id="KW-1185">Reference proteome</keyword>
<organism evidence="2 3">
    <name type="scientific">Pseudomonas serbiensis</name>
    <dbReference type="NCBI Taxonomy" id="3064350"/>
    <lineage>
        <taxon>Bacteria</taxon>
        <taxon>Pseudomonadati</taxon>
        <taxon>Pseudomonadota</taxon>
        <taxon>Gammaproteobacteria</taxon>
        <taxon>Pseudomonadales</taxon>
        <taxon>Pseudomonadaceae</taxon>
        <taxon>Pseudomonas</taxon>
    </lineage>
</organism>
<evidence type="ECO:0000256" key="1">
    <source>
        <dbReference type="SAM" id="Coils"/>
    </source>
</evidence>
<evidence type="ECO:0000313" key="3">
    <source>
        <dbReference type="Proteomes" id="UP001223016"/>
    </source>
</evidence>
<proteinExistence type="predicted"/>